<dbReference type="AlphaFoldDB" id="A0A7J7CJG5"/>
<comment type="caution">
    <text evidence="1">The sequence shown here is derived from an EMBL/GenBank/DDBJ whole genome shotgun (WGS) entry which is preliminary data.</text>
</comment>
<dbReference type="InParanoid" id="A0A7J7CJG5"/>
<keyword evidence="2" id="KW-1185">Reference proteome</keyword>
<dbReference type="Proteomes" id="UP000593562">
    <property type="component" value="Unassembled WGS sequence"/>
</dbReference>
<organism evidence="1 2">
    <name type="scientific">Tripterygium wilfordii</name>
    <name type="common">Thunder God vine</name>
    <dbReference type="NCBI Taxonomy" id="458696"/>
    <lineage>
        <taxon>Eukaryota</taxon>
        <taxon>Viridiplantae</taxon>
        <taxon>Streptophyta</taxon>
        <taxon>Embryophyta</taxon>
        <taxon>Tracheophyta</taxon>
        <taxon>Spermatophyta</taxon>
        <taxon>Magnoliopsida</taxon>
        <taxon>eudicotyledons</taxon>
        <taxon>Gunneridae</taxon>
        <taxon>Pentapetalae</taxon>
        <taxon>rosids</taxon>
        <taxon>fabids</taxon>
        <taxon>Celastrales</taxon>
        <taxon>Celastraceae</taxon>
        <taxon>Tripterygium</taxon>
    </lineage>
</organism>
<protein>
    <submittedName>
        <fullName evidence="1">Uncharacterized protein</fullName>
    </submittedName>
</protein>
<evidence type="ECO:0000313" key="1">
    <source>
        <dbReference type="EMBL" id="KAF5734202.1"/>
    </source>
</evidence>
<gene>
    <name evidence="1" type="ORF">HS088_TW16G00647</name>
</gene>
<dbReference type="OrthoDB" id="1932439at2759"/>
<evidence type="ECO:0000313" key="2">
    <source>
        <dbReference type="Proteomes" id="UP000593562"/>
    </source>
</evidence>
<dbReference type="FunCoup" id="A0A7J7CJG5">
    <property type="interactions" value="1057"/>
</dbReference>
<dbReference type="EMBL" id="JAAARO010000016">
    <property type="protein sequence ID" value="KAF5734202.1"/>
    <property type="molecule type" value="Genomic_DNA"/>
</dbReference>
<dbReference type="PANTHER" id="PTHR33978">
    <property type="entry name" value="SERINE/THREONINE-KINASE"/>
    <property type="match status" value="1"/>
</dbReference>
<dbReference type="PANTHER" id="PTHR33978:SF4">
    <property type="entry name" value="SERINE_THREONINE-KINASE"/>
    <property type="match status" value="1"/>
</dbReference>
<proteinExistence type="predicted"/>
<reference evidence="1 2" key="1">
    <citation type="journal article" date="2020" name="Nat. Commun.">
        <title>Genome of Tripterygium wilfordii and identification of cytochrome P450 involved in triptolide biosynthesis.</title>
        <authorList>
            <person name="Tu L."/>
            <person name="Su P."/>
            <person name="Zhang Z."/>
            <person name="Gao L."/>
            <person name="Wang J."/>
            <person name="Hu T."/>
            <person name="Zhou J."/>
            <person name="Zhang Y."/>
            <person name="Zhao Y."/>
            <person name="Liu Y."/>
            <person name="Song Y."/>
            <person name="Tong Y."/>
            <person name="Lu Y."/>
            <person name="Yang J."/>
            <person name="Xu C."/>
            <person name="Jia M."/>
            <person name="Peters R.J."/>
            <person name="Huang L."/>
            <person name="Gao W."/>
        </authorList>
    </citation>
    <scope>NUCLEOTIDE SEQUENCE [LARGE SCALE GENOMIC DNA]</scope>
    <source>
        <strain evidence="2">cv. XIE 37</strain>
        <tissue evidence="1">Leaf</tissue>
    </source>
</reference>
<accession>A0A7J7CJG5</accession>
<sequence length="155" mass="17574">MEKKTQELINQNQSQKQYSDHRKVWDCGSTLYDSFELNSFKRHLDSAIASRTLSMPHIPDRRFDVVVPPPPVLKKSSKISRSLNRLIKSVFSKSNKQDRGQYYVVYDKSGALTTIPEGPEIDYGVFSPEIEYSSLVKKTASDRFKAAPIIGISCA</sequence>
<name>A0A7J7CJG5_TRIWF</name>